<dbReference type="InterPro" id="IPR018247">
    <property type="entry name" value="EF_Hand_1_Ca_BS"/>
</dbReference>
<accession>A0A285R2T0</accession>
<dbReference type="EMBL" id="OBMI01000003">
    <property type="protein sequence ID" value="SOB88184.1"/>
    <property type="molecule type" value="Genomic_DNA"/>
</dbReference>
<feature type="domain" description="EF-hand" evidence="2">
    <location>
        <begin position="97"/>
        <end position="112"/>
    </location>
</feature>
<dbReference type="OrthoDB" id="5470953at2"/>
<proteinExistence type="predicted"/>
<dbReference type="InterPro" id="IPR011992">
    <property type="entry name" value="EF-hand-dom_pair"/>
</dbReference>
<evidence type="ECO:0000256" key="1">
    <source>
        <dbReference type="SAM" id="MobiDB-lite"/>
    </source>
</evidence>
<dbReference type="GO" id="GO:0005509">
    <property type="term" value="F:calcium ion binding"/>
    <property type="evidence" value="ECO:0007669"/>
    <property type="project" value="InterPro"/>
</dbReference>
<name>A0A285R2T0_9SPHN</name>
<dbReference type="AlphaFoldDB" id="A0A285R2T0"/>
<dbReference type="PROSITE" id="PS00018">
    <property type="entry name" value="EF_HAND_1"/>
    <property type="match status" value="2"/>
</dbReference>
<evidence type="ECO:0000313" key="4">
    <source>
        <dbReference type="Proteomes" id="UP000219494"/>
    </source>
</evidence>
<sequence length="163" mass="17984">MLIIALLALQAAPAPEPYRPPVSTIVAEPVALYLAFADQDRDGRTTLPELRKTVLETTSADPPWQAAGEAGIGYIQYADWAQRWLGDRNALPSPFEVDRNGDNRISVDEFETRMAAIFARVDADRNGAVTRAELLTIRGAPRGDRPEGRRGGEDGGDRSRRRR</sequence>
<keyword evidence="4" id="KW-1185">Reference proteome</keyword>
<gene>
    <name evidence="3" type="ORF">SAMN06297144_3329</name>
</gene>
<protein>
    <submittedName>
        <fullName evidence="3">EF hand</fullName>
    </submittedName>
</protein>
<dbReference type="Pfam" id="PF13202">
    <property type="entry name" value="EF-hand_5"/>
    <property type="match status" value="2"/>
</dbReference>
<organism evidence="3 4">
    <name type="scientific">Sphingomonas guangdongensis</name>
    <dbReference type="NCBI Taxonomy" id="1141890"/>
    <lineage>
        <taxon>Bacteria</taxon>
        <taxon>Pseudomonadati</taxon>
        <taxon>Pseudomonadota</taxon>
        <taxon>Alphaproteobacteria</taxon>
        <taxon>Sphingomonadales</taxon>
        <taxon>Sphingomonadaceae</taxon>
        <taxon>Sphingomonas</taxon>
    </lineage>
</organism>
<feature type="region of interest" description="Disordered" evidence="1">
    <location>
        <begin position="136"/>
        <end position="163"/>
    </location>
</feature>
<evidence type="ECO:0000313" key="3">
    <source>
        <dbReference type="EMBL" id="SOB88184.1"/>
    </source>
</evidence>
<feature type="compositionally biased region" description="Basic and acidic residues" evidence="1">
    <location>
        <begin position="141"/>
        <end position="163"/>
    </location>
</feature>
<dbReference type="InterPro" id="IPR002048">
    <property type="entry name" value="EF_hand_dom"/>
</dbReference>
<dbReference type="SUPFAM" id="SSF47473">
    <property type="entry name" value="EF-hand"/>
    <property type="match status" value="1"/>
</dbReference>
<feature type="domain" description="EF-hand" evidence="2">
    <location>
        <begin position="115"/>
        <end position="136"/>
    </location>
</feature>
<reference evidence="3 4" key="1">
    <citation type="submission" date="2017-07" db="EMBL/GenBank/DDBJ databases">
        <authorList>
            <person name="Sun Z.S."/>
            <person name="Albrecht U."/>
            <person name="Echele G."/>
            <person name="Lee C.C."/>
        </authorList>
    </citation>
    <scope>NUCLEOTIDE SEQUENCE [LARGE SCALE GENOMIC DNA]</scope>
    <source>
        <strain evidence="3 4">CGMCC 1.12672</strain>
    </source>
</reference>
<dbReference type="RefSeq" id="WP_097064973.1">
    <property type="nucleotide sequence ID" value="NZ_OBMI01000003.1"/>
</dbReference>
<evidence type="ECO:0000259" key="2">
    <source>
        <dbReference type="Pfam" id="PF13202"/>
    </source>
</evidence>
<dbReference type="Gene3D" id="1.10.238.10">
    <property type="entry name" value="EF-hand"/>
    <property type="match status" value="1"/>
</dbReference>
<dbReference type="Proteomes" id="UP000219494">
    <property type="component" value="Unassembled WGS sequence"/>
</dbReference>